<gene>
    <name evidence="1" type="ORF">K6K13_02450</name>
</gene>
<organism evidence="1 2">
    <name type="scientific">Symbiopectobacterium purcellii</name>
    <dbReference type="NCBI Taxonomy" id="2871826"/>
    <lineage>
        <taxon>Bacteria</taxon>
        <taxon>Pseudomonadati</taxon>
        <taxon>Pseudomonadota</taxon>
        <taxon>Gammaproteobacteria</taxon>
        <taxon>Enterobacterales</taxon>
        <taxon>Enterobacteriaceae</taxon>
    </lineage>
</organism>
<proteinExistence type="predicted"/>
<protein>
    <submittedName>
        <fullName evidence="1">Uncharacterized protein</fullName>
    </submittedName>
</protein>
<dbReference type="Proteomes" id="UP000825886">
    <property type="component" value="Chromosome"/>
</dbReference>
<accession>A0ABX9AME4</accession>
<keyword evidence="2" id="KW-1185">Reference proteome</keyword>
<evidence type="ECO:0000313" key="1">
    <source>
        <dbReference type="EMBL" id="QZN96352.1"/>
    </source>
</evidence>
<sequence>MTYEELTPDERQYYNRLDAGRKERYLKTIPIVRGAMEAVDAGEKGLPHPRLINWEEKRVAWENRVILAEEKRIAAEANRVYAKVEIDPSKDERFKNYIGRYGAVRCD</sequence>
<dbReference type="RefSeq" id="WP_222159404.1">
    <property type="nucleotide sequence ID" value="NZ_CP081864.1"/>
</dbReference>
<reference evidence="1 2" key="1">
    <citation type="submission" date="2021-08" db="EMBL/GenBank/DDBJ databases">
        <title>Culture and genomic analysis of Symbiopectobacterium purcellii sp. nov. gen. nov., isolated from the leafhopper Empoasca decipiens.</title>
        <authorList>
            <person name="Nadal-Jimenez P."/>
            <person name="Siozios S."/>
            <person name="Halliday N."/>
            <person name="Camara M."/>
            <person name="Hurst G.D.D."/>
        </authorList>
    </citation>
    <scope>NUCLEOTIDE SEQUENCE [LARGE SCALE GENOMIC DNA]</scope>
    <source>
        <strain evidence="1 2">SyEd1</strain>
    </source>
</reference>
<dbReference type="EMBL" id="CP081864">
    <property type="protein sequence ID" value="QZN96352.1"/>
    <property type="molecule type" value="Genomic_DNA"/>
</dbReference>
<evidence type="ECO:0000313" key="2">
    <source>
        <dbReference type="Proteomes" id="UP000825886"/>
    </source>
</evidence>
<name>A0ABX9AME4_9ENTR</name>